<name>A0A218USF4_9PASE</name>
<dbReference type="Proteomes" id="UP000197619">
    <property type="component" value="Unassembled WGS sequence"/>
</dbReference>
<evidence type="ECO:0000256" key="1">
    <source>
        <dbReference type="SAM" id="MobiDB-lite"/>
    </source>
</evidence>
<reference evidence="2 3" key="1">
    <citation type="submission" date="2017-05" db="EMBL/GenBank/DDBJ databases">
        <title>Genome of assembly of the Bengalese finch, Lonchura striata domestica.</title>
        <authorList>
            <person name="Colquitt B.M."/>
            <person name="Brainard M.S."/>
        </authorList>
    </citation>
    <scope>NUCLEOTIDE SEQUENCE [LARGE SCALE GENOMIC DNA]</scope>
    <source>
        <strain evidence="2">White83orange57</strain>
    </source>
</reference>
<comment type="caution">
    <text evidence="2">The sequence shown here is derived from an EMBL/GenBank/DDBJ whole genome shotgun (WGS) entry which is preliminary data.</text>
</comment>
<accession>A0A218USF4</accession>
<evidence type="ECO:0000313" key="3">
    <source>
        <dbReference type="Proteomes" id="UP000197619"/>
    </source>
</evidence>
<dbReference type="EMBL" id="MUZQ01000153">
    <property type="protein sequence ID" value="OWK56548.1"/>
    <property type="molecule type" value="Genomic_DNA"/>
</dbReference>
<feature type="region of interest" description="Disordered" evidence="1">
    <location>
        <begin position="1"/>
        <end position="77"/>
    </location>
</feature>
<organism evidence="2 3">
    <name type="scientific">Lonchura striata</name>
    <name type="common">white-rumped munia</name>
    <dbReference type="NCBI Taxonomy" id="40157"/>
    <lineage>
        <taxon>Eukaryota</taxon>
        <taxon>Metazoa</taxon>
        <taxon>Chordata</taxon>
        <taxon>Craniata</taxon>
        <taxon>Vertebrata</taxon>
        <taxon>Euteleostomi</taxon>
        <taxon>Archelosauria</taxon>
        <taxon>Archosauria</taxon>
        <taxon>Dinosauria</taxon>
        <taxon>Saurischia</taxon>
        <taxon>Theropoda</taxon>
        <taxon>Coelurosauria</taxon>
        <taxon>Aves</taxon>
        <taxon>Neognathae</taxon>
        <taxon>Neoaves</taxon>
        <taxon>Telluraves</taxon>
        <taxon>Australaves</taxon>
        <taxon>Passeriformes</taxon>
        <taxon>Passeroidea</taxon>
        <taxon>Estrildidae</taxon>
        <taxon>Estrildinae</taxon>
        <taxon>Lonchura</taxon>
    </lineage>
</organism>
<protein>
    <submittedName>
        <fullName evidence="2">Uncharacterized protein</fullName>
    </submittedName>
</protein>
<gene>
    <name evidence="2" type="ORF">RLOC_00006486</name>
</gene>
<dbReference type="AlphaFoldDB" id="A0A218USF4"/>
<feature type="compositionally biased region" description="Polar residues" evidence="1">
    <location>
        <begin position="19"/>
        <end position="41"/>
    </location>
</feature>
<keyword evidence="3" id="KW-1185">Reference proteome</keyword>
<evidence type="ECO:0000313" key="2">
    <source>
        <dbReference type="EMBL" id="OWK56548.1"/>
    </source>
</evidence>
<proteinExistence type="predicted"/>
<sequence>MTAFHSFRGHRSQLCPGGSFSSSPTFQRSVGSPGQGTNAVTFKQKARAGAGMEGQEGSHGLLTGAHRSSSAGEVQSCGVTKENEKLSAGYGTCGAGHRFGGGAKSSGPVLATGSPQGC</sequence>